<gene>
    <name evidence="13" type="ORF">JZL65_06135</name>
</gene>
<dbReference type="Gene3D" id="2.40.30.170">
    <property type="match status" value="1"/>
</dbReference>
<organism evidence="13 14">
    <name type="scientific">Ferrovum myxofaciens</name>
    <dbReference type="NCBI Taxonomy" id="416213"/>
    <lineage>
        <taxon>Bacteria</taxon>
        <taxon>Pseudomonadati</taxon>
        <taxon>Pseudomonadota</taxon>
        <taxon>Betaproteobacteria</taxon>
        <taxon>Ferrovales</taxon>
        <taxon>Ferrovaceae</taxon>
        <taxon>Ferrovum</taxon>
    </lineage>
</organism>
<dbReference type="RefSeq" id="WP_031597281.1">
    <property type="nucleotide sequence ID" value="NZ_CP053675.1"/>
</dbReference>
<dbReference type="InterPro" id="IPR006144">
    <property type="entry name" value="Secretion_HlyD_CS"/>
</dbReference>
<evidence type="ECO:0000259" key="11">
    <source>
        <dbReference type="Pfam" id="PF25994"/>
    </source>
</evidence>
<dbReference type="Gene3D" id="2.40.50.100">
    <property type="match status" value="1"/>
</dbReference>
<evidence type="ECO:0000256" key="6">
    <source>
        <dbReference type="ARBA" id="ARBA00022692"/>
    </source>
</evidence>
<dbReference type="NCBIfam" id="TIGR01843">
    <property type="entry name" value="type_I_hlyD"/>
    <property type="match status" value="1"/>
</dbReference>
<evidence type="ECO:0000256" key="1">
    <source>
        <dbReference type="ARBA" id="ARBA00004377"/>
    </source>
</evidence>
<protein>
    <recommendedName>
        <fullName evidence="9">Membrane fusion protein (MFP) family protein</fullName>
    </recommendedName>
</protein>
<dbReference type="SUPFAM" id="SSF111369">
    <property type="entry name" value="HlyD-like secretion proteins"/>
    <property type="match status" value="1"/>
</dbReference>
<dbReference type="GO" id="GO:0009306">
    <property type="term" value="P:protein secretion"/>
    <property type="evidence" value="ECO:0007669"/>
    <property type="project" value="InterPro"/>
</dbReference>
<proteinExistence type="inferred from homology"/>
<reference evidence="13" key="1">
    <citation type="submission" date="2021-02" db="EMBL/GenBank/DDBJ databases">
        <title>Comparative genomics of Ferrovum myxofaciens strains, predominant extremophile bacteria forming large biofilm stalactites in acid mine ecosystems.</title>
        <authorList>
            <person name="Burkartova K."/>
            <person name="Ridl J."/>
            <person name="Pajer P."/>
            <person name="Falteisek L."/>
        </authorList>
    </citation>
    <scope>NUCLEOTIDE SEQUENCE</scope>
    <source>
        <strain evidence="13">MI1III</strain>
    </source>
</reference>
<evidence type="ECO:0000256" key="8">
    <source>
        <dbReference type="ARBA" id="ARBA00023136"/>
    </source>
</evidence>
<dbReference type="InterPro" id="IPR058781">
    <property type="entry name" value="HH_AprE-like"/>
</dbReference>
<keyword evidence="3 9" id="KW-0813">Transport</keyword>
<keyword evidence="7 9" id="KW-1133">Transmembrane helix</keyword>
<feature type="transmembrane region" description="Helical" evidence="9">
    <location>
        <begin position="34"/>
        <end position="52"/>
    </location>
</feature>
<evidence type="ECO:0000256" key="2">
    <source>
        <dbReference type="ARBA" id="ARBA00009477"/>
    </source>
</evidence>
<evidence type="ECO:0000313" key="13">
    <source>
        <dbReference type="EMBL" id="QWY78638.1"/>
    </source>
</evidence>
<dbReference type="GeneID" id="301709350"/>
<dbReference type="AlphaFoldDB" id="A0A9E6SYJ8"/>
<dbReference type="PROSITE" id="PS00543">
    <property type="entry name" value="HLYD_FAMILY"/>
    <property type="match status" value="1"/>
</dbReference>
<keyword evidence="10" id="KW-0175">Coiled coil</keyword>
<dbReference type="Pfam" id="PF26002">
    <property type="entry name" value="Beta-barrel_AprE"/>
    <property type="match status" value="1"/>
</dbReference>
<dbReference type="EMBL" id="CP071137">
    <property type="protein sequence ID" value="QWY78638.1"/>
    <property type="molecule type" value="Genomic_DNA"/>
</dbReference>
<sequence>MMNPVNPLSHKKLEIIDATAVEIIKTDDRVYTRMGWWIVLGGVGGFLLWAIFAPLDQGVAISGIVEVATNRKQIQYQPGGIVEAILVKEGDTVKAGQVLVRMNDTLTKAQAEMSRTQYDSDLAVEARLEAERDGKATVRFPQALLDHQDDDPRVKDDMALQQQLFTARRSALQNELSAMDENIAGLEQQAAGLELARSSRTQQLQYLTEQIDNMRDLVKEGYVAKSRFLDLQRNQAEVNGILAEESGRLGYTQRQAAEMKLKKNQRLEDFRKEVRQQLTDVEKEAITIQHRLSSQDFDQRNTEVKSPVDGTVVDLKVFTQGGVVSPGAPMMEVVPSHDALIIEGKIPLELIDKMHPGLEVDMTFPAFNRNTTPHVPGRVIEISADRLTDQKTGQSYYTMRAEVTKKGVRLLGNLQVRPGMPVEAFIKTGNRTMMSYLLKPLFDRIKTSMSEE</sequence>
<comment type="similarity">
    <text evidence="2 9">Belongs to the membrane fusion protein (MFP) (TC 8.A.1) family.</text>
</comment>
<keyword evidence="4 9" id="KW-1003">Cell membrane</keyword>
<dbReference type="InterPro" id="IPR050739">
    <property type="entry name" value="MFP"/>
</dbReference>
<dbReference type="PANTHER" id="PTHR30386:SF17">
    <property type="entry name" value="ALKALINE PROTEASE SECRETION PROTEIN APRE"/>
    <property type="match status" value="1"/>
</dbReference>
<evidence type="ECO:0000256" key="5">
    <source>
        <dbReference type="ARBA" id="ARBA00022519"/>
    </source>
</evidence>
<evidence type="ECO:0000256" key="9">
    <source>
        <dbReference type="RuleBase" id="RU365093"/>
    </source>
</evidence>
<dbReference type="InterPro" id="IPR058982">
    <property type="entry name" value="Beta-barrel_AprE"/>
</dbReference>
<dbReference type="GO" id="GO:0005886">
    <property type="term" value="C:plasma membrane"/>
    <property type="evidence" value="ECO:0007669"/>
    <property type="project" value="UniProtKB-SubCell"/>
</dbReference>
<feature type="domain" description="AprE-like long alpha-helical hairpin" evidence="11">
    <location>
        <begin position="108"/>
        <end position="294"/>
    </location>
</feature>
<dbReference type="Proteomes" id="UP000683551">
    <property type="component" value="Chromosome"/>
</dbReference>
<comment type="subcellular location">
    <subcellularLocation>
        <location evidence="1 9">Cell inner membrane</location>
        <topology evidence="1 9">Single-pass membrane protein</topology>
    </subcellularLocation>
</comment>
<dbReference type="PANTHER" id="PTHR30386">
    <property type="entry name" value="MEMBRANE FUSION SUBUNIT OF EMRAB-TOLC MULTIDRUG EFFLUX PUMP"/>
    <property type="match status" value="1"/>
</dbReference>
<accession>A0A9E6SYJ8</accession>
<evidence type="ECO:0000256" key="4">
    <source>
        <dbReference type="ARBA" id="ARBA00022475"/>
    </source>
</evidence>
<feature type="coiled-coil region" evidence="10">
    <location>
        <begin position="169"/>
        <end position="196"/>
    </location>
</feature>
<keyword evidence="6 9" id="KW-0812">Transmembrane</keyword>
<dbReference type="PRINTS" id="PR01490">
    <property type="entry name" value="RTXTOXIND"/>
</dbReference>
<dbReference type="Pfam" id="PF25994">
    <property type="entry name" value="HH_AprE"/>
    <property type="match status" value="1"/>
</dbReference>
<keyword evidence="5 9" id="KW-0997">Cell inner membrane</keyword>
<feature type="domain" description="AprE-like beta-barrel" evidence="12">
    <location>
        <begin position="340"/>
        <end position="429"/>
    </location>
</feature>
<evidence type="ECO:0000313" key="14">
    <source>
        <dbReference type="Proteomes" id="UP000683551"/>
    </source>
</evidence>
<keyword evidence="8 9" id="KW-0472">Membrane</keyword>
<evidence type="ECO:0000256" key="10">
    <source>
        <dbReference type="SAM" id="Coils"/>
    </source>
</evidence>
<evidence type="ECO:0000256" key="3">
    <source>
        <dbReference type="ARBA" id="ARBA00022448"/>
    </source>
</evidence>
<dbReference type="InterPro" id="IPR010129">
    <property type="entry name" value="T1SS_HlyD"/>
</dbReference>
<evidence type="ECO:0000256" key="7">
    <source>
        <dbReference type="ARBA" id="ARBA00022989"/>
    </source>
</evidence>
<name>A0A9E6SYJ8_9PROT</name>
<evidence type="ECO:0000259" key="12">
    <source>
        <dbReference type="Pfam" id="PF26002"/>
    </source>
</evidence>